<proteinExistence type="predicted"/>
<reference evidence="1" key="2">
    <citation type="submission" date="2025-08" db="UniProtKB">
        <authorList>
            <consortium name="Ensembl"/>
        </authorList>
    </citation>
    <scope>IDENTIFICATION</scope>
</reference>
<evidence type="ECO:0000313" key="2">
    <source>
        <dbReference type="Proteomes" id="UP000007303"/>
    </source>
</evidence>
<protein>
    <recommendedName>
        <fullName evidence="3">CSD domain-containing protein</fullName>
    </recommendedName>
</protein>
<evidence type="ECO:0008006" key="3">
    <source>
        <dbReference type="Google" id="ProtNLM"/>
    </source>
</evidence>
<reference evidence="2" key="1">
    <citation type="journal article" date="2004" name="Nature">
        <title>Genome duplication in the teleost fish Tetraodon nigroviridis reveals the early vertebrate proto-karyotype.</title>
        <authorList>
            <person name="Jaillon O."/>
            <person name="Aury J.-M."/>
            <person name="Brunet F."/>
            <person name="Petit J.-L."/>
            <person name="Stange-Thomann N."/>
            <person name="Mauceli E."/>
            <person name="Bouneau L."/>
            <person name="Fischer C."/>
            <person name="Ozouf-Costaz C."/>
            <person name="Bernot A."/>
            <person name="Nicaud S."/>
            <person name="Jaffe D."/>
            <person name="Fisher S."/>
            <person name="Lutfalla G."/>
            <person name="Dossat C."/>
            <person name="Segurens B."/>
            <person name="Dasilva C."/>
            <person name="Salanoubat M."/>
            <person name="Levy M."/>
            <person name="Boudet N."/>
            <person name="Castellano S."/>
            <person name="Anthouard V."/>
            <person name="Jubin C."/>
            <person name="Castelli V."/>
            <person name="Katinka M."/>
            <person name="Vacherie B."/>
            <person name="Biemont C."/>
            <person name="Skalli Z."/>
            <person name="Cattolico L."/>
            <person name="Poulain J."/>
            <person name="De Berardinis V."/>
            <person name="Cruaud C."/>
            <person name="Duprat S."/>
            <person name="Brottier P."/>
            <person name="Coutanceau J.-P."/>
            <person name="Gouzy J."/>
            <person name="Parra G."/>
            <person name="Lardier G."/>
            <person name="Chapple C."/>
            <person name="McKernan K.J."/>
            <person name="McEwan P."/>
            <person name="Bosak S."/>
            <person name="Kellis M."/>
            <person name="Volff J.-N."/>
            <person name="Guigo R."/>
            <person name="Zody M.C."/>
            <person name="Mesirov J."/>
            <person name="Lindblad-Toh K."/>
            <person name="Birren B."/>
            <person name="Nusbaum C."/>
            <person name="Kahn D."/>
            <person name="Robinson-Rechavi M."/>
            <person name="Laudet V."/>
            <person name="Schachter V."/>
            <person name="Quetier F."/>
            <person name="Saurin W."/>
            <person name="Scarpelli C."/>
            <person name="Wincker P."/>
            <person name="Lander E.S."/>
            <person name="Weissenbach J."/>
            <person name="Roest Crollius H."/>
        </authorList>
    </citation>
    <scope>NUCLEOTIDE SEQUENCE [LARGE SCALE GENOMIC DNA]</scope>
</reference>
<dbReference type="AlphaFoldDB" id="H3D776"/>
<name>H3D776_TETNG</name>
<dbReference type="Ensembl" id="ENSTNIT00000016580.1">
    <property type="protein sequence ID" value="ENSTNIP00000016367.1"/>
    <property type="gene ID" value="ENSTNIG00000013376.1"/>
</dbReference>
<accession>H3D776</accession>
<dbReference type="STRING" id="99883.ENSTNIP00000016367"/>
<dbReference type="Gene3D" id="2.40.50.140">
    <property type="entry name" value="Nucleic acid-binding proteins"/>
    <property type="match status" value="2"/>
</dbReference>
<dbReference type="GeneTree" id="ENSGT00390000016950"/>
<dbReference type="InParanoid" id="H3D776"/>
<dbReference type="PANTHER" id="PTHR12913">
    <property type="entry name" value="UNR PROTEIN N-RAS UPSTREAM GENE PROTEIN"/>
    <property type="match status" value="1"/>
</dbReference>
<sequence length="246" mass="26865">FGYIEREDLEKYTFSFDVFFGNPKAMTPGVRVHFTACSEKGGLIATDVKVAPGGTENVDPEIYEAVVTQPIVEPQPDAAGGGAKAEPGAGRLVMTVDGQQKQLPFGQSDLLSTATMFDGDRVRFNIATHPESKAERATYVEILPESFQESNEQRQHGIVIEFSDSSGLIKCSQNPQLHFHMSEVLEKKKLELNEKVDFSLASHETAEGGVQAIRIKRYTESVFLPVRKLGGVGAGKGKVRSVFTSI</sequence>
<dbReference type="HOGENOM" id="CLU_1131303_0_0_1"/>
<dbReference type="SUPFAM" id="SSF50249">
    <property type="entry name" value="Nucleic acid-binding proteins"/>
    <property type="match status" value="1"/>
</dbReference>
<keyword evidence="2" id="KW-1185">Reference proteome</keyword>
<dbReference type="PANTHER" id="PTHR12913:SF3">
    <property type="entry name" value="SI:DKEYP-121D4.3"/>
    <property type="match status" value="1"/>
</dbReference>
<organism evidence="1 2">
    <name type="scientific">Tetraodon nigroviridis</name>
    <name type="common">Spotted green pufferfish</name>
    <name type="synonym">Chelonodon nigroviridis</name>
    <dbReference type="NCBI Taxonomy" id="99883"/>
    <lineage>
        <taxon>Eukaryota</taxon>
        <taxon>Metazoa</taxon>
        <taxon>Chordata</taxon>
        <taxon>Craniata</taxon>
        <taxon>Vertebrata</taxon>
        <taxon>Euteleostomi</taxon>
        <taxon>Actinopterygii</taxon>
        <taxon>Neopterygii</taxon>
        <taxon>Teleostei</taxon>
        <taxon>Neoteleostei</taxon>
        <taxon>Acanthomorphata</taxon>
        <taxon>Eupercaria</taxon>
        <taxon>Tetraodontiformes</taxon>
        <taxon>Tetradontoidea</taxon>
        <taxon>Tetraodontidae</taxon>
        <taxon>Tetraodon</taxon>
    </lineage>
</organism>
<evidence type="ECO:0000313" key="1">
    <source>
        <dbReference type="Ensembl" id="ENSTNIP00000016367.1"/>
    </source>
</evidence>
<dbReference type="Proteomes" id="UP000007303">
    <property type="component" value="Unassembled WGS sequence"/>
</dbReference>
<reference evidence="1" key="3">
    <citation type="submission" date="2025-09" db="UniProtKB">
        <authorList>
            <consortium name="Ensembl"/>
        </authorList>
    </citation>
    <scope>IDENTIFICATION</scope>
</reference>
<dbReference type="InterPro" id="IPR012340">
    <property type="entry name" value="NA-bd_OB-fold"/>
</dbReference>